<dbReference type="AlphaFoldDB" id="A0A0C1D581"/>
<organism evidence="1 2">
    <name type="scientific">Pedobacter kyungheensis</name>
    <dbReference type="NCBI Taxonomy" id="1069985"/>
    <lineage>
        <taxon>Bacteria</taxon>
        <taxon>Pseudomonadati</taxon>
        <taxon>Bacteroidota</taxon>
        <taxon>Sphingobacteriia</taxon>
        <taxon>Sphingobacteriales</taxon>
        <taxon>Sphingobacteriaceae</taxon>
        <taxon>Pedobacter</taxon>
    </lineage>
</organism>
<dbReference type="RefSeq" id="WP_039483048.1">
    <property type="nucleotide sequence ID" value="NZ_JSYN01000047.1"/>
</dbReference>
<proteinExistence type="predicted"/>
<keyword evidence="2" id="KW-1185">Reference proteome</keyword>
<protein>
    <submittedName>
        <fullName evidence="1">Uncharacterized protein</fullName>
    </submittedName>
</protein>
<dbReference type="OrthoDB" id="5952844at2"/>
<name>A0A0C1D581_9SPHI</name>
<reference evidence="1 2" key="1">
    <citation type="submission" date="2014-10" db="EMBL/GenBank/DDBJ databases">
        <title>Pedobacter Kyungheensis.</title>
        <authorList>
            <person name="Anderson B.M."/>
            <person name="Newman J.D."/>
        </authorList>
    </citation>
    <scope>NUCLEOTIDE SEQUENCE [LARGE SCALE GENOMIC DNA]</scope>
    <source>
        <strain evidence="1 2">KACC 16221</strain>
    </source>
</reference>
<comment type="caution">
    <text evidence="1">The sequence shown here is derived from an EMBL/GenBank/DDBJ whole genome shotgun (WGS) entry which is preliminary data.</text>
</comment>
<accession>A0A0C1D581</accession>
<dbReference type="EMBL" id="JSYN01000047">
    <property type="protein sequence ID" value="KIA88930.1"/>
    <property type="molecule type" value="Genomic_DNA"/>
</dbReference>
<dbReference type="Proteomes" id="UP000031246">
    <property type="component" value="Unassembled WGS sequence"/>
</dbReference>
<evidence type="ECO:0000313" key="1">
    <source>
        <dbReference type="EMBL" id="KIA88930.1"/>
    </source>
</evidence>
<gene>
    <name evidence="1" type="ORF">OC25_25700</name>
</gene>
<sequence>MSLSNRISAEITPDQLAAIGAAFQQLKTLLDPILTINLTADERRWNLKASDKTVAFVSKTLEYATQNPALVPVYIDLNEAKRDNKLAADLNSVSQLVSTLLRAIEDTGMVAGGEAYEAALVIYHSIKGASRSNMPGVQTMYDDLKQRFPSRGRKIEPGE</sequence>
<evidence type="ECO:0000313" key="2">
    <source>
        <dbReference type="Proteomes" id="UP000031246"/>
    </source>
</evidence>